<reference evidence="3" key="1">
    <citation type="submission" date="2023-04" db="EMBL/GenBank/DDBJ databases">
        <title>Black Yeasts Isolated from many extreme environments.</title>
        <authorList>
            <person name="Coleine C."/>
            <person name="Stajich J.E."/>
            <person name="Selbmann L."/>
        </authorList>
    </citation>
    <scope>NUCLEOTIDE SEQUENCE</scope>
    <source>
        <strain evidence="3">CCFEE 5312</strain>
    </source>
</reference>
<dbReference type="SUPFAM" id="SSF63829">
    <property type="entry name" value="Calcium-dependent phosphotriesterase"/>
    <property type="match status" value="1"/>
</dbReference>
<organism evidence="3 4">
    <name type="scientific">Extremus antarcticus</name>
    <dbReference type="NCBI Taxonomy" id="702011"/>
    <lineage>
        <taxon>Eukaryota</taxon>
        <taxon>Fungi</taxon>
        <taxon>Dikarya</taxon>
        <taxon>Ascomycota</taxon>
        <taxon>Pezizomycotina</taxon>
        <taxon>Dothideomycetes</taxon>
        <taxon>Dothideomycetidae</taxon>
        <taxon>Mycosphaerellales</taxon>
        <taxon>Extremaceae</taxon>
        <taxon>Extremus</taxon>
    </lineage>
</organism>
<dbReference type="InterPro" id="IPR013658">
    <property type="entry name" value="SGL"/>
</dbReference>
<dbReference type="PANTHER" id="PTHR47064">
    <property type="entry name" value="PUTATIVE (AFU_ORTHOLOGUE AFUA_1G08990)-RELATED"/>
    <property type="match status" value="1"/>
</dbReference>
<dbReference type="InterPro" id="IPR052988">
    <property type="entry name" value="Oryzine_lactonohydrolase"/>
</dbReference>
<keyword evidence="1" id="KW-0732">Signal</keyword>
<name>A0AAJ0GHC6_9PEZI</name>
<evidence type="ECO:0000256" key="1">
    <source>
        <dbReference type="SAM" id="SignalP"/>
    </source>
</evidence>
<evidence type="ECO:0000313" key="4">
    <source>
        <dbReference type="Proteomes" id="UP001271007"/>
    </source>
</evidence>
<gene>
    <name evidence="3" type="ORF">LTR09_001766</name>
</gene>
<accession>A0AAJ0GHC6</accession>
<comment type="caution">
    <text evidence="3">The sequence shown here is derived from an EMBL/GenBank/DDBJ whole genome shotgun (WGS) entry which is preliminary data.</text>
</comment>
<dbReference type="Proteomes" id="UP001271007">
    <property type="component" value="Unassembled WGS sequence"/>
</dbReference>
<keyword evidence="4" id="KW-1185">Reference proteome</keyword>
<protein>
    <recommendedName>
        <fullName evidence="2">SMP-30/Gluconolactonase/LRE-like region domain-containing protein</fullName>
    </recommendedName>
</protein>
<feature type="chain" id="PRO_5042573683" description="SMP-30/Gluconolactonase/LRE-like region domain-containing protein" evidence="1">
    <location>
        <begin position="18"/>
        <end position="424"/>
    </location>
</feature>
<dbReference type="InterPro" id="IPR011042">
    <property type="entry name" value="6-blade_b-propeller_TolB-like"/>
</dbReference>
<evidence type="ECO:0000259" key="2">
    <source>
        <dbReference type="Pfam" id="PF08450"/>
    </source>
</evidence>
<dbReference type="Gene3D" id="2.120.10.30">
    <property type="entry name" value="TolB, C-terminal domain"/>
    <property type="match status" value="1"/>
</dbReference>
<dbReference type="EMBL" id="JAWDJX010000003">
    <property type="protein sequence ID" value="KAK3057582.1"/>
    <property type="molecule type" value="Genomic_DNA"/>
</dbReference>
<feature type="domain" description="SMP-30/Gluconolactonase/LRE-like region" evidence="2">
    <location>
        <begin position="179"/>
        <end position="403"/>
    </location>
</feature>
<dbReference type="Pfam" id="PF08450">
    <property type="entry name" value="SGL"/>
    <property type="match status" value="1"/>
</dbReference>
<dbReference type="AlphaFoldDB" id="A0AAJ0GHC6"/>
<feature type="signal peptide" evidence="1">
    <location>
        <begin position="1"/>
        <end position="17"/>
    </location>
</feature>
<evidence type="ECO:0000313" key="3">
    <source>
        <dbReference type="EMBL" id="KAK3057582.1"/>
    </source>
</evidence>
<sequence>MALRSSSILFIATHVAAQAGFSPPSVQRCPGLVNDSSVACVDHYAAVLPYPFERAAAANGADPENDTFVGTSVPSDPSFVLLEDASFVVFDQARGLGILGSTPKLEKMFDTRNDSIHEAPVYVAGLNVIIFSLPHQGIYEQKIINLNDTPPTIADYTTTPPVYAVNGGKLYKGKIYWASEASLSFPSPSNGSLVQQTPGIYQLDPYTGKVVTLVNNYYGTQLNSPNDLWIDSKGDIFFTDSWYGYAINVTTYPVHTPATYRFRPSTGALSIVENTLEQPNGIGISPDGKTMYITDTGVTKFERAPKDVVPRYTYNPFGGKSVYAFDIHEAPPGSYITNKRPIWLAETFADDGFHVSREGYLLGAAGTGVDVLSEYGELILRIEVGGAINNLQFAGAERDELWLFGSGGIFRVGGLEGIHGMEKE</sequence>
<proteinExistence type="predicted"/>
<dbReference type="PANTHER" id="PTHR47064:SF2">
    <property type="entry name" value="SMP-30_GLUCONOLACTONASE_LRE-LIKE REGION DOMAIN-CONTAINING PROTEIN-RELATED"/>
    <property type="match status" value="1"/>
</dbReference>